<evidence type="ECO:0000256" key="1">
    <source>
        <dbReference type="SAM" id="Phobius"/>
    </source>
</evidence>
<keyword evidence="1" id="KW-0472">Membrane</keyword>
<keyword evidence="3" id="KW-1185">Reference proteome</keyword>
<name>A0AAE3YN16_9ACTN</name>
<keyword evidence="1" id="KW-0812">Transmembrane</keyword>
<dbReference type="RefSeq" id="WP_310367864.1">
    <property type="nucleotide sequence ID" value="NZ_JAVDYB010000001.1"/>
</dbReference>
<evidence type="ECO:0000313" key="2">
    <source>
        <dbReference type="EMBL" id="MDR7276067.1"/>
    </source>
</evidence>
<protein>
    <submittedName>
        <fullName evidence="2">Uncharacterized protein</fullName>
    </submittedName>
</protein>
<dbReference type="EMBL" id="JAVDYB010000001">
    <property type="protein sequence ID" value="MDR7276067.1"/>
    <property type="molecule type" value="Genomic_DNA"/>
</dbReference>
<comment type="caution">
    <text evidence="2">The sequence shown here is derived from an EMBL/GenBank/DDBJ whole genome shotgun (WGS) entry which is preliminary data.</text>
</comment>
<dbReference type="AlphaFoldDB" id="A0AAE3YN16"/>
<gene>
    <name evidence="2" type="ORF">J2S41_002845</name>
</gene>
<feature type="transmembrane region" description="Helical" evidence="1">
    <location>
        <begin position="204"/>
        <end position="224"/>
    </location>
</feature>
<evidence type="ECO:0000313" key="3">
    <source>
        <dbReference type="Proteomes" id="UP001183643"/>
    </source>
</evidence>
<feature type="transmembrane region" description="Helical" evidence="1">
    <location>
        <begin position="6"/>
        <end position="24"/>
    </location>
</feature>
<sequence length="228" mass="25271">MIVLVVVAWAGVGVTALLWGRSWVRWLRLRRRPVLHCDQLSGVKDGSPVTVGGTTAADDGRVGPWSRLPCAWHGETVRRGYREDGGYVEWRTDVERGEGDRGIRHGGVRVEVDEELARQGLFALRAPMIERSYQDNGREPSGARRPYSVAEHLVRPSTAVVVTGTLLVDPDGTRRLIRGGWADGTAHGDPREVRGRYASYRRRLLLTGTPFLLVAATLTTLMALDILR</sequence>
<keyword evidence="1" id="KW-1133">Transmembrane helix</keyword>
<proteinExistence type="predicted"/>
<dbReference type="Proteomes" id="UP001183643">
    <property type="component" value="Unassembled WGS sequence"/>
</dbReference>
<accession>A0AAE3YN16</accession>
<reference evidence="2" key="1">
    <citation type="submission" date="2023-07" db="EMBL/GenBank/DDBJ databases">
        <title>Sequencing the genomes of 1000 actinobacteria strains.</title>
        <authorList>
            <person name="Klenk H.-P."/>
        </authorList>
    </citation>
    <scope>NUCLEOTIDE SEQUENCE</scope>
    <source>
        <strain evidence="2">DSM 44707</strain>
    </source>
</reference>
<organism evidence="2 3">
    <name type="scientific">Catenuloplanes atrovinosus</name>
    <dbReference type="NCBI Taxonomy" id="137266"/>
    <lineage>
        <taxon>Bacteria</taxon>
        <taxon>Bacillati</taxon>
        <taxon>Actinomycetota</taxon>
        <taxon>Actinomycetes</taxon>
        <taxon>Micromonosporales</taxon>
        <taxon>Micromonosporaceae</taxon>
        <taxon>Catenuloplanes</taxon>
    </lineage>
</organism>